<evidence type="ECO:0000256" key="3">
    <source>
        <dbReference type="ARBA" id="ARBA00023285"/>
    </source>
</evidence>
<keyword evidence="2" id="KW-0413">Isomerase</keyword>
<dbReference type="InterPro" id="IPR016176">
    <property type="entry name" value="Cbl-dep_enz_cat"/>
</dbReference>
<evidence type="ECO:0000313" key="5">
    <source>
        <dbReference type="Proteomes" id="UP001500280"/>
    </source>
</evidence>
<dbReference type="Proteomes" id="UP001500280">
    <property type="component" value="Unassembled WGS sequence"/>
</dbReference>
<evidence type="ECO:0000256" key="2">
    <source>
        <dbReference type="ARBA" id="ARBA00023235"/>
    </source>
</evidence>
<keyword evidence="5" id="KW-1185">Reference proteome</keyword>
<dbReference type="RefSeq" id="WP_344162530.1">
    <property type="nucleotide sequence ID" value="NZ_BAAANF010000023.1"/>
</dbReference>
<evidence type="ECO:0000313" key="4">
    <source>
        <dbReference type="EMBL" id="GAA1713232.1"/>
    </source>
</evidence>
<dbReference type="PIRSF" id="PIRSF001495">
    <property type="entry name" value="Met_asp_mut_epsi"/>
    <property type="match status" value="1"/>
</dbReference>
<dbReference type="EMBL" id="BAAANF010000023">
    <property type="protein sequence ID" value="GAA1713232.1"/>
    <property type="molecule type" value="Genomic_DNA"/>
</dbReference>
<dbReference type="Pfam" id="PF06368">
    <property type="entry name" value="Met_asp_mut_E"/>
    <property type="match status" value="1"/>
</dbReference>
<keyword evidence="1" id="KW-0846">Cobalamin</keyword>
<reference evidence="4 5" key="1">
    <citation type="journal article" date="2019" name="Int. J. Syst. Evol. Microbiol.">
        <title>The Global Catalogue of Microorganisms (GCM) 10K type strain sequencing project: providing services to taxonomists for standard genome sequencing and annotation.</title>
        <authorList>
            <consortium name="The Broad Institute Genomics Platform"/>
            <consortium name="The Broad Institute Genome Sequencing Center for Infectious Disease"/>
            <person name="Wu L."/>
            <person name="Ma J."/>
        </authorList>
    </citation>
    <scope>NUCLEOTIDE SEQUENCE [LARGE SCALE GENOMIC DNA]</scope>
    <source>
        <strain evidence="4 5">JCM 14307</strain>
    </source>
</reference>
<name>A0ABN2IWQ7_9ACTN</name>
<protein>
    <submittedName>
        <fullName evidence="4">Methylaspartate mutase</fullName>
    </submittedName>
</protein>
<comment type="caution">
    <text evidence="4">The sequence shown here is derived from an EMBL/GenBank/DDBJ whole genome shotgun (WGS) entry which is preliminary data.</text>
</comment>
<evidence type="ECO:0000256" key="1">
    <source>
        <dbReference type="ARBA" id="ARBA00022628"/>
    </source>
</evidence>
<organism evidence="4 5">
    <name type="scientific">Kribbella yunnanensis</name>
    <dbReference type="NCBI Taxonomy" id="190194"/>
    <lineage>
        <taxon>Bacteria</taxon>
        <taxon>Bacillati</taxon>
        <taxon>Actinomycetota</taxon>
        <taxon>Actinomycetes</taxon>
        <taxon>Propionibacteriales</taxon>
        <taxon>Kribbellaceae</taxon>
        <taxon>Kribbella</taxon>
    </lineage>
</organism>
<gene>
    <name evidence="4" type="ORF">GCM10009745_71880</name>
</gene>
<dbReference type="InterPro" id="IPR006396">
    <property type="entry name" value="Glu_mut_E"/>
</dbReference>
<accession>A0ABN2IWQ7</accession>
<dbReference type="SUPFAM" id="SSF51703">
    <property type="entry name" value="Cobalamin (vitamin B12)-dependent enzymes"/>
    <property type="match status" value="1"/>
</dbReference>
<dbReference type="Gene3D" id="3.20.20.240">
    <property type="entry name" value="Methylmalonyl-CoA mutase"/>
    <property type="match status" value="1"/>
</dbReference>
<sequence>MSAGMRHDFGGYVRRVRARGEVVVQPRMGFGEPSRMRAGLTAVAATAAATAGTITVDSYTRLRDYAGVRTAISTGGDLNGYPIVTAGEATTREVVRDLGDDFPIQVRHGSPAPMDIVRAMTAAGLYATEGGPLSYCLPYSRLPVAESVDNWRRTAELLAALDGPDVKPHLETFGGCMMGQLCPPELLIAISVLEALFFRQHGLRSVSLSYTQQTDHQQDQEALLALRQLAGEYLADIDWHVVLYTYMGVFPRTPEGAQRLSRQAARLAVDGAADRLIVKTTVESQRIPTIAENTAALLAAADELAATDRARAAESPDTILSDARALIEATLELSPDIGSALTEALRRGYLDVPFCLHPDNSRQAISRIDRNGRLTWLCVGSMPLRRPSAGVPELTSAALLADLGHVAAHFDGLGHFPGPTPEPAPRHRRIR</sequence>
<proteinExistence type="predicted"/>
<keyword evidence="3" id="KW-0170">Cobalt</keyword>